<dbReference type="InterPro" id="IPR018154">
    <property type="entry name" value="TLV/ENV_coat_polyprotein"/>
</dbReference>
<reference evidence="1" key="2">
    <citation type="submission" date="2025-08" db="UniProtKB">
        <authorList>
            <consortium name="Ensembl"/>
        </authorList>
    </citation>
    <scope>IDENTIFICATION</scope>
    <source>
        <strain evidence="1">Thoroughbred</strain>
    </source>
</reference>
<reference evidence="1 2" key="1">
    <citation type="journal article" date="2009" name="Science">
        <title>Genome sequence, comparative analysis, and population genetics of the domestic horse.</title>
        <authorList>
            <consortium name="Broad Institute Genome Sequencing Platform"/>
            <consortium name="Broad Institute Whole Genome Assembly Team"/>
            <person name="Wade C.M."/>
            <person name="Giulotto E."/>
            <person name="Sigurdsson S."/>
            <person name="Zoli M."/>
            <person name="Gnerre S."/>
            <person name="Imsland F."/>
            <person name="Lear T.L."/>
            <person name="Adelson D.L."/>
            <person name="Bailey E."/>
            <person name="Bellone R.R."/>
            <person name="Bloecker H."/>
            <person name="Distl O."/>
            <person name="Edgar R.C."/>
            <person name="Garber M."/>
            <person name="Leeb T."/>
            <person name="Mauceli E."/>
            <person name="MacLeod J.N."/>
            <person name="Penedo M.C.T."/>
            <person name="Raison J.M."/>
            <person name="Sharpe T."/>
            <person name="Vogel J."/>
            <person name="Andersson L."/>
            <person name="Antczak D.F."/>
            <person name="Biagi T."/>
            <person name="Binns M.M."/>
            <person name="Chowdhary B.P."/>
            <person name="Coleman S.J."/>
            <person name="Della Valle G."/>
            <person name="Fryc S."/>
            <person name="Guerin G."/>
            <person name="Hasegawa T."/>
            <person name="Hill E.W."/>
            <person name="Jurka J."/>
            <person name="Kiialainen A."/>
            <person name="Lindgren G."/>
            <person name="Liu J."/>
            <person name="Magnani E."/>
            <person name="Mickelson J.R."/>
            <person name="Murray J."/>
            <person name="Nergadze S.G."/>
            <person name="Onofrio R."/>
            <person name="Pedroni S."/>
            <person name="Piras M.F."/>
            <person name="Raudsepp T."/>
            <person name="Rocchi M."/>
            <person name="Roeed K.H."/>
            <person name="Ryder O.A."/>
            <person name="Searle S."/>
            <person name="Skow L."/>
            <person name="Swinburne J.E."/>
            <person name="Syvaenen A.C."/>
            <person name="Tozaki T."/>
            <person name="Valberg S.J."/>
            <person name="Vaudin M."/>
            <person name="White J.R."/>
            <person name="Zody M.C."/>
            <person name="Lander E.S."/>
            <person name="Lindblad-Toh K."/>
        </authorList>
    </citation>
    <scope>NUCLEOTIDE SEQUENCE [LARGE SCALE GENOMIC DNA]</scope>
    <source>
        <strain evidence="1 2">Thoroughbred</strain>
    </source>
</reference>
<evidence type="ECO:0000313" key="1">
    <source>
        <dbReference type="Ensembl" id="ENSECAP00000086343.1"/>
    </source>
</evidence>
<accession>A0A9L0TH11</accession>
<dbReference type="PANTHER" id="PTHR10424:SF8">
    <property type="entry name" value="ENDOGENOUS RETROVIRUS GROUP PABLB MEMBER 1 ENV POLYPROTEIN"/>
    <property type="match status" value="1"/>
</dbReference>
<evidence type="ECO:0000313" key="2">
    <source>
        <dbReference type="Proteomes" id="UP000002281"/>
    </source>
</evidence>
<dbReference type="AlphaFoldDB" id="A0A9L0TH11"/>
<organism evidence="1 2">
    <name type="scientific">Equus caballus</name>
    <name type="common">Horse</name>
    <dbReference type="NCBI Taxonomy" id="9796"/>
    <lineage>
        <taxon>Eukaryota</taxon>
        <taxon>Metazoa</taxon>
        <taxon>Chordata</taxon>
        <taxon>Craniata</taxon>
        <taxon>Vertebrata</taxon>
        <taxon>Euteleostomi</taxon>
        <taxon>Mammalia</taxon>
        <taxon>Eutheria</taxon>
        <taxon>Laurasiatheria</taxon>
        <taxon>Perissodactyla</taxon>
        <taxon>Equidae</taxon>
        <taxon>Equus</taxon>
    </lineage>
</organism>
<reference evidence="1" key="3">
    <citation type="submission" date="2025-09" db="UniProtKB">
        <authorList>
            <consortium name="Ensembl"/>
        </authorList>
    </citation>
    <scope>IDENTIFICATION</scope>
    <source>
        <strain evidence="1">Thoroughbred</strain>
    </source>
</reference>
<dbReference type="GeneTree" id="ENSGT01090000263304"/>
<dbReference type="Proteomes" id="UP000002281">
    <property type="component" value="Chromosome 4"/>
</dbReference>
<name>A0A9L0TH11_HORSE</name>
<sequence length="291" mass="33547">IIGRPVNLNLAIFYKNEGDFREEKLCFSRRYSTHSWILDSSSSLLQDSSVTNHNVSLWPSISDTWEFPGHKQTFSFNTTAQILTRFTLSQVDHKQKVPKIKSPTYQYTQDGLYQIWDEYIWLTPTSGQLSQKATICWEQTNHTYDTWPNSTRPMGKIPRYMCSHILALRNTDWFGTDWDRRPSTRWLAPNGTQWLCGSNLWPWLPPGWIGRCTLGFVWMQGRTTFSISPPANLPNLQQRWTRSVFRCFTSWTTSHQMILSSPEALDALSALDTTGAAFRSAEPPTCTHGPI</sequence>
<keyword evidence="2" id="KW-1185">Reference proteome</keyword>
<proteinExistence type="predicted"/>
<protein>
    <submittedName>
        <fullName evidence="1">Uncharacterized protein</fullName>
    </submittedName>
</protein>
<dbReference type="PANTHER" id="PTHR10424">
    <property type="entry name" value="VIRAL ENVELOPE PROTEIN"/>
    <property type="match status" value="1"/>
</dbReference>
<dbReference type="Ensembl" id="ENSECAT00000094637.1">
    <property type="protein sequence ID" value="ENSECAP00000086343.1"/>
    <property type="gene ID" value="ENSECAG00000054218.1"/>
</dbReference>